<proteinExistence type="predicted"/>
<dbReference type="OrthoDB" id="3239945at2"/>
<dbReference type="KEGG" id="orz:FNH13_05465"/>
<dbReference type="InterPro" id="IPR000182">
    <property type="entry name" value="GNAT_dom"/>
</dbReference>
<dbReference type="PROSITE" id="PS51186">
    <property type="entry name" value="GNAT"/>
    <property type="match status" value="1"/>
</dbReference>
<keyword evidence="3" id="KW-1185">Reference proteome</keyword>
<name>A0A516G8M2_9MICO</name>
<accession>A0A516G8M2</accession>
<dbReference type="AlphaFoldDB" id="A0A516G8M2"/>
<dbReference type="EMBL" id="CP041616">
    <property type="protein sequence ID" value="QDO87867.1"/>
    <property type="molecule type" value="Genomic_DNA"/>
</dbReference>
<dbReference type="GO" id="GO:0016747">
    <property type="term" value="F:acyltransferase activity, transferring groups other than amino-acyl groups"/>
    <property type="evidence" value="ECO:0007669"/>
    <property type="project" value="InterPro"/>
</dbReference>
<dbReference type="SUPFAM" id="SSF55729">
    <property type="entry name" value="Acyl-CoA N-acyltransferases (Nat)"/>
    <property type="match status" value="1"/>
</dbReference>
<evidence type="ECO:0000313" key="3">
    <source>
        <dbReference type="Proteomes" id="UP000315395"/>
    </source>
</evidence>
<sequence>MAELEIRPANEASWEDLQAVFGTRGQGARCQCQRYKLLPRENFAAQPLEERQLRLREQTACGHPDDTRTSGLVAYLDDLPVGWCAVEPRPEFPGLRHSQVPWAGRDEDRADASIWALTCVFARAHHRRQGVAAALIAAAVDFARARGAAALEAYPMTTPAAVDEELHVGLISSYLAAGFREVSRPTARRAVVRVDY</sequence>
<reference evidence="2 3" key="1">
    <citation type="submission" date="2019-07" db="EMBL/GenBank/DDBJ databases">
        <title>complete genome sequencing of Ornithinimicrobium sp. H23M54.</title>
        <authorList>
            <person name="Bae J.-W."/>
            <person name="Lee S.-Y."/>
        </authorList>
    </citation>
    <scope>NUCLEOTIDE SEQUENCE [LARGE SCALE GENOMIC DNA]</scope>
    <source>
        <strain evidence="2 3">H23M54</strain>
    </source>
</reference>
<organism evidence="2 3">
    <name type="scientific">Ornithinimicrobium ciconiae</name>
    <dbReference type="NCBI Taxonomy" id="2594265"/>
    <lineage>
        <taxon>Bacteria</taxon>
        <taxon>Bacillati</taxon>
        <taxon>Actinomycetota</taxon>
        <taxon>Actinomycetes</taxon>
        <taxon>Micrococcales</taxon>
        <taxon>Ornithinimicrobiaceae</taxon>
        <taxon>Ornithinimicrobium</taxon>
    </lineage>
</organism>
<feature type="domain" description="N-acetyltransferase" evidence="1">
    <location>
        <begin position="4"/>
        <end position="196"/>
    </location>
</feature>
<gene>
    <name evidence="2" type="ORF">FNH13_05465</name>
</gene>
<keyword evidence="2" id="KW-0808">Transferase</keyword>
<dbReference type="Proteomes" id="UP000315395">
    <property type="component" value="Chromosome"/>
</dbReference>
<dbReference type="InterPro" id="IPR016181">
    <property type="entry name" value="Acyl_CoA_acyltransferase"/>
</dbReference>
<protein>
    <submittedName>
        <fullName evidence="2">GNAT family N-acetyltransferase</fullName>
    </submittedName>
</protein>
<evidence type="ECO:0000259" key="1">
    <source>
        <dbReference type="PROSITE" id="PS51186"/>
    </source>
</evidence>
<dbReference type="Pfam" id="PF00583">
    <property type="entry name" value="Acetyltransf_1"/>
    <property type="match status" value="1"/>
</dbReference>
<dbReference type="Gene3D" id="3.40.630.30">
    <property type="match status" value="1"/>
</dbReference>
<dbReference type="RefSeq" id="WP_143782542.1">
    <property type="nucleotide sequence ID" value="NZ_CP041616.1"/>
</dbReference>
<evidence type="ECO:0000313" key="2">
    <source>
        <dbReference type="EMBL" id="QDO87867.1"/>
    </source>
</evidence>